<feature type="region of interest" description="Disordered" evidence="2">
    <location>
        <begin position="251"/>
        <end position="316"/>
    </location>
</feature>
<proteinExistence type="predicted"/>
<dbReference type="Proteomes" id="UP000012174">
    <property type="component" value="Unassembled WGS sequence"/>
</dbReference>
<evidence type="ECO:0000256" key="2">
    <source>
        <dbReference type="SAM" id="MobiDB-lite"/>
    </source>
</evidence>
<feature type="domain" description="Up-regulated during septation protein 1" evidence="3">
    <location>
        <begin position="83"/>
        <end position="142"/>
    </location>
</feature>
<feature type="region of interest" description="Disordered" evidence="2">
    <location>
        <begin position="1"/>
        <end position="30"/>
    </location>
</feature>
<feature type="compositionally biased region" description="Polar residues" evidence="2">
    <location>
        <begin position="285"/>
        <end position="299"/>
    </location>
</feature>
<dbReference type="OrthoDB" id="5429395at2759"/>
<evidence type="ECO:0000256" key="1">
    <source>
        <dbReference type="SAM" id="Coils"/>
    </source>
</evidence>
<dbReference type="AlphaFoldDB" id="M7TBP2"/>
<dbReference type="Pfam" id="PF15456">
    <property type="entry name" value="Uds1"/>
    <property type="match status" value="1"/>
</dbReference>
<feature type="coiled-coil region" evidence="1">
    <location>
        <begin position="105"/>
        <end position="139"/>
    </location>
</feature>
<dbReference type="EMBL" id="KB707125">
    <property type="protein sequence ID" value="EMR64075.1"/>
    <property type="molecule type" value="Genomic_DNA"/>
</dbReference>
<evidence type="ECO:0000259" key="3">
    <source>
        <dbReference type="Pfam" id="PF15456"/>
    </source>
</evidence>
<dbReference type="eggNOG" id="ENOG502S13H">
    <property type="taxonomic scope" value="Eukaryota"/>
</dbReference>
<dbReference type="InterPro" id="IPR029191">
    <property type="entry name" value="Uds1"/>
</dbReference>
<accession>M7TBP2</accession>
<sequence length="328" mass="36081">MERGRPRRRYDNSLVGGSHKRNESKRSISTERLAFETLPQGLRSNEAASKLDQAEVSLLKKQAIGQALRFEVLKREDVDSLSKYLRSARVAKFSYESMLKQEEALAELDASIDDWVNKLEQAENRRTRVRQKLLEHVAAAATLPSTIDGEVPGTQLPAAASDLSTPPQSPTKPLSFLDAEEPSSLSPQRVVARVPSVIPEQPGEEEDNSNRRFTRRDPEEESALKRMESIRIYADSDVYALLADVESEFTKLNGDGVTSPELGVRPATCEKQKDLHRARSHDILNGSSRSGSANSTRAANSPAPSPPLKDSPKADGGILLTAAVFKPE</sequence>
<organism evidence="4 5">
    <name type="scientific">Eutypa lata (strain UCR-EL1)</name>
    <name type="common">Grapevine dieback disease fungus</name>
    <name type="synonym">Eutypa armeniacae</name>
    <dbReference type="NCBI Taxonomy" id="1287681"/>
    <lineage>
        <taxon>Eukaryota</taxon>
        <taxon>Fungi</taxon>
        <taxon>Dikarya</taxon>
        <taxon>Ascomycota</taxon>
        <taxon>Pezizomycotina</taxon>
        <taxon>Sordariomycetes</taxon>
        <taxon>Xylariomycetidae</taxon>
        <taxon>Xylariales</taxon>
        <taxon>Diatrypaceae</taxon>
        <taxon>Eutypa</taxon>
    </lineage>
</organism>
<feature type="compositionally biased region" description="Basic and acidic residues" evidence="2">
    <location>
        <begin position="268"/>
        <end position="282"/>
    </location>
</feature>
<feature type="compositionally biased region" description="Basic and acidic residues" evidence="2">
    <location>
        <begin position="20"/>
        <end position="29"/>
    </location>
</feature>
<evidence type="ECO:0000313" key="4">
    <source>
        <dbReference type="EMBL" id="EMR64075.1"/>
    </source>
</evidence>
<dbReference type="KEGG" id="ela:UCREL1_8971"/>
<keyword evidence="1" id="KW-0175">Coiled coil</keyword>
<reference evidence="5" key="1">
    <citation type="journal article" date="2013" name="Genome Announc.">
        <title>Draft genome sequence of the grapevine dieback fungus Eutypa lata UCR-EL1.</title>
        <authorList>
            <person name="Blanco-Ulate B."/>
            <person name="Rolshausen P.E."/>
            <person name="Cantu D."/>
        </authorList>
    </citation>
    <scope>NUCLEOTIDE SEQUENCE [LARGE SCALE GENOMIC DNA]</scope>
    <source>
        <strain evidence="5">UCR-EL1</strain>
    </source>
</reference>
<name>M7TBP2_EUTLA</name>
<dbReference type="OMA" id="RPCEAIS"/>
<evidence type="ECO:0000313" key="5">
    <source>
        <dbReference type="Proteomes" id="UP000012174"/>
    </source>
</evidence>
<keyword evidence="5" id="KW-1185">Reference proteome</keyword>
<gene>
    <name evidence="4" type="ORF">UCREL1_8971</name>
</gene>
<feature type="compositionally biased region" description="Basic and acidic residues" evidence="2">
    <location>
        <begin position="215"/>
        <end position="224"/>
    </location>
</feature>
<feature type="region of interest" description="Disordered" evidence="2">
    <location>
        <begin position="145"/>
        <end position="224"/>
    </location>
</feature>
<dbReference type="HOGENOM" id="CLU_013725_2_1_1"/>
<protein>
    <recommendedName>
        <fullName evidence="3">Up-regulated during septation protein 1 domain-containing protein</fullName>
    </recommendedName>
</protein>